<name>A0A8H8P4F5_9AGAM</name>
<dbReference type="KEGG" id="rsx:RhiXN_11365"/>
<dbReference type="GeneID" id="67033643"/>
<evidence type="ECO:0000313" key="2">
    <source>
        <dbReference type="EMBL" id="QRW24453.1"/>
    </source>
</evidence>
<feature type="compositionally biased region" description="Basic and acidic residues" evidence="1">
    <location>
        <begin position="162"/>
        <end position="177"/>
    </location>
</feature>
<organism evidence="2 3">
    <name type="scientific">Rhizoctonia solani</name>
    <dbReference type="NCBI Taxonomy" id="456999"/>
    <lineage>
        <taxon>Eukaryota</taxon>
        <taxon>Fungi</taxon>
        <taxon>Dikarya</taxon>
        <taxon>Basidiomycota</taxon>
        <taxon>Agaricomycotina</taxon>
        <taxon>Agaricomycetes</taxon>
        <taxon>Cantharellales</taxon>
        <taxon>Ceratobasidiaceae</taxon>
        <taxon>Rhizoctonia</taxon>
    </lineage>
</organism>
<dbReference type="Proteomes" id="UP000650533">
    <property type="component" value="Chromosome 12"/>
</dbReference>
<evidence type="ECO:0000313" key="3">
    <source>
        <dbReference type="Proteomes" id="UP000650533"/>
    </source>
</evidence>
<protein>
    <submittedName>
        <fullName evidence="2">Uncharacterized protein</fullName>
    </submittedName>
</protein>
<accession>A0A8H8P4F5</accession>
<dbReference type="RefSeq" id="XP_043184690.1">
    <property type="nucleotide sequence ID" value="XM_043331180.1"/>
</dbReference>
<evidence type="ECO:0000256" key="1">
    <source>
        <dbReference type="SAM" id="MobiDB-lite"/>
    </source>
</evidence>
<feature type="region of interest" description="Disordered" evidence="1">
    <location>
        <begin position="147"/>
        <end position="177"/>
    </location>
</feature>
<proteinExistence type="predicted"/>
<gene>
    <name evidence="2" type="ORF">RhiXN_11365</name>
</gene>
<reference evidence="2" key="1">
    <citation type="submission" date="2020-05" db="EMBL/GenBank/DDBJ databases">
        <title>Evolutionary and genomic comparisons of hybrid uninucleate and nonhybrid Rhizoctonia fungi.</title>
        <authorList>
            <person name="Li C."/>
            <person name="Chen X."/>
        </authorList>
    </citation>
    <scope>NUCLEOTIDE SEQUENCE</scope>
    <source>
        <strain evidence="2">AG-1 IA</strain>
    </source>
</reference>
<sequence>MTIAHDIALMKKPYSFEPPLEDPLPRFHRPIPLLDFLLALFAEEHHSMVLNATPILSQGDAETLETRFQDAFVSFSHFALAENSDVFRADALQVALFRGVALQAKDSQPSIDAVIPIHMGSTEQAITMEAVSAINLQFKNRKRSLDCPVNQVHHQERRKPRSKESNKTTTHPDEHHYSFVTRGCGPKIYRAIPEEAVPSYQTILASGDLMNDFPRAELESSWEGVRELKPTLDAKELLAGWNALRPSSRSSK</sequence>
<dbReference type="AlphaFoldDB" id="A0A8H8P4F5"/>
<dbReference type="EMBL" id="CP059669">
    <property type="protein sequence ID" value="QRW24453.1"/>
    <property type="molecule type" value="Genomic_DNA"/>
</dbReference>